<organism evidence="2 4">
    <name type="scientific">Didymodactylos carnosus</name>
    <dbReference type="NCBI Taxonomy" id="1234261"/>
    <lineage>
        <taxon>Eukaryota</taxon>
        <taxon>Metazoa</taxon>
        <taxon>Spiralia</taxon>
        <taxon>Gnathifera</taxon>
        <taxon>Rotifera</taxon>
        <taxon>Eurotatoria</taxon>
        <taxon>Bdelloidea</taxon>
        <taxon>Philodinida</taxon>
        <taxon>Philodinidae</taxon>
        <taxon>Didymodactylos</taxon>
    </lineage>
</organism>
<evidence type="ECO:0000313" key="2">
    <source>
        <dbReference type="EMBL" id="CAF1298253.1"/>
    </source>
</evidence>
<dbReference type="Pfam" id="PF15993">
    <property type="entry name" value="Fuseless"/>
    <property type="match status" value="1"/>
</dbReference>
<evidence type="ECO:0000256" key="1">
    <source>
        <dbReference type="SAM" id="Phobius"/>
    </source>
</evidence>
<name>A0A815DUH9_9BILA</name>
<dbReference type="PANTHER" id="PTHR35270:SF2">
    <property type="entry name" value="FUSELESS, ISOFORM A"/>
    <property type="match status" value="1"/>
</dbReference>
<reference evidence="2" key="1">
    <citation type="submission" date="2021-02" db="EMBL/GenBank/DDBJ databases">
        <authorList>
            <person name="Nowell W R."/>
        </authorList>
    </citation>
    <scope>NUCLEOTIDE SEQUENCE</scope>
</reference>
<dbReference type="OrthoDB" id="45313at2759"/>
<feature type="transmembrane region" description="Helical" evidence="1">
    <location>
        <begin position="245"/>
        <end position="262"/>
    </location>
</feature>
<keyword evidence="1" id="KW-0472">Membrane</keyword>
<dbReference type="PANTHER" id="PTHR35270">
    <property type="entry name" value="FUSELESS, ISOFORM A"/>
    <property type="match status" value="1"/>
</dbReference>
<dbReference type="Proteomes" id="UP000663829">
    <property type="component" value="Unassembled WGS sequence"/>
</dbReference>
<feature type="transmembrane region" description="Helical" evidence="1">
    <location>
        <begin position="417"/>
        <end position="434"/>
    </location>
</feature>
<keyword evidence="1" id="KW-1133">Transmembrane helix</keyword>
<proteinExistence type="predicted"/>
<feature type="transmembrane region" description="Helical" evidence="1">
    <location>
        <begin position="337"/>
        <end position="358"/>
    </location>
</feature>
<evidence type="ECO:0000313" key="3">
    <source>
        <dbReference type="EMBL" id="CAF4116947.1"/>
    </source>
</evidence>
<feature type="transmembrane region" description="Helical" evidence="1">
    <location>
        <begin position="303"/>
        <end position="325"/>
    </location>
</feature>
<evidence type="ECO:0000313" key="4">
    <source>
        <dbReference type="Proteomes" id="UP000663829"/>
    </source>
</evidence>
<feature type="transmembrane region" description="Helical" evidence="1">
    <location>
        <begin position="117"/>
        <end position="138"/>
    </location>
</feature>
<feature type="transmembrane region" description="Helical" evidence="1">
    <location>
        <begin position="213"/>
        <end position="233"/>
    </location>
</feature>
<keyword evidence="1" id="KW-0812">Transmembrane</keyword>
<comment type="caution">
    <text evidence="2">The sequence shown here is derived from an EMBL/GenBank/DDBJ whole genome shotgun (WGS) entry which is preliminary data.</text>
</comment>
<accession>A0A815DUH9</accession>
<feature type="transmembrane region" description="Helical" evidence="1">
    <location>
        <begin position="171"/>
        <end position="193"/>
    </location>
</feature>
<dbReference type="Proteomes" id="UP000681722">
    <property type="component" value="Unassembled WGS sequence"/>
</dbReference>
<dbReference type="AlphaFoldDB" id="A0A815DUH9"/>
<dbReference type="EMBL" id="CAJOBC010036081">
    <property type="protein sequence ID" value="CAF4116947.1"/>
    <property type="molecule type" value="Genomic_DNA"/>
</dbReference>
<evidence type="ECO:0008006" key="5">
    <source>
        <dbReference type="Google" id="ProtNLM"/>
    </source>
</evidence>
<sequence>MTANYQSTNMHGSPAEIFNVTERKLTGASYSQPMSRRLSIVRRPSIVAPQKSILYESEYLPQSKVPPNGVDSLQFDVTDFVWVNDVIDDHDNTVRTRTPISNNDLERLKLSNISKRAIFVSEPILIGFIIFPILVLFWEAGWNLTLIMLNTLNSFNSTLHILGTSDENDNYSYRSLLISYFISQLVILLFYLLQDQIYNYVKHKHKHWLCRYILLKLHIFILSTTYIVQWEMMWTIWDQYTPPEWYFELLLSFTAFFALIVLNGHLCDLVCSPFLISYDSIEYCIHIGCPLLTRKMSPWTINLINYVLYEYFVSILTIISWRGFYHFLDKFLYPNNTNLSSCLCLGFGYVMFFLLMYFQSYLEDLHTKYKFWAFISINFPQFYRNIRHLLAFTSCILLWRGFWTLYDAWIYIFKEYYATYLMLYFLSFFILAITQASSSLNGPLSDMPDHLNIFPLYPNYYITFLIMKCSNKFPCLLRRSQEDNTFTGYTDTDQINPS</sequence>
<protein>
    <recommendedName>
        <fullName evidence="5">Transmembrane protein</fullName>
    </recommendedName>
</protein>
<dbReference type="InterPro" id="IPR032751">
    <property type="entry name" value="Fuseless"/>
</dbReference>
<keyword evidence="4" id="KW-1185">Reference proteome</keyword>
<dbReference type="EMBL" id="CAJNOQ010012357">
    <property type="protein sequence ID" value="CAF1298253.1"/>
    <property type="molecule type" value="Genomic_DNA"/>
</dbReference>
<gene>
    <name evidence="2" type="ORF">GPM918_LOCUS28387</name>
    <name evidence="3" type="ORF">SRO942_LOCUS28884</name>
</gene>